<sequence length="117" mass="13427">MEQLQKMNRTIKVVATDVLIKETTKELKDQVENIQIRLGEVERVSDEEHVNAWLKKCVEKCDMKSLVLSLPIEDLEIRSWRNNVRMVGLKEGGEMFQYVEKIHSLGFALVGSSLGPK</sequence>
<reference evidence="1 2" key="1">
    <citation type="submission" date="2021-06" db="EMBL/GenBank/DDBJ databases">
        <authorList>
            <person name="Palmer J.M."/>
        </authorList>
    </citation>
    <scope>NUCLEOTIDE SEQUENCE [LARGE SCALE GENOMIC DNA]</scope>
    <source>
        <strain evidence="1 2">AS_MEX2019</strain>
        <tissue evidence="1">Muscle</tissue>
    </source>
</reference>
<organism evidence="1 2">
    <name type="scientific">Ameca splendens</name>
    <dbReference type="NCBI Taxonomy" id="208324"/>
    <lineage>
        <taxon>Eukaryota</taxon>
        <taxon>Metazoa</taxon>
        <taxon>Chordata</taxon>
        <taxon>Craniata</taxon>
        <taxon>Vertebrata</taxon>
        <taxon>Euteleostomi</taxon>
        <taxon>Actinopterygii</taxon>
        <taxon>Neopterygii</taxon>
        <taxon>Teleostei</taxon>
        <taxon>Neoteleostei</taxon>
        <taxon>Acanthomorphata</taxon>
        <taxon>Ovalentaria</taxon>
        <taxon>Atherinomorphae</taxon>
        <taxon>Cyprinodontiformes</taxon>
        <taxon>Goodeidae</taxon>
        <taxon>Ameca</taxon>
    </lineage>
</organism>
<gene>
    <name evidence="1" type="ORF">AMECASPLE_036707</name>
</gene>
<dbReference type="EMBL" id="JAHRIP010043530">
    <property type="protein sequence ID" value="MEQ2297649.1"/>
    <property type="molecule type" value="Genomic_DNA"/>
</dbReference>
<accession>A0ABV0YVG6</accession>
<protein>
    <submittedName>
        <fullName evidence="1">Uncharacterized protein</fullName>
    </submittedName>
</protein>
<dbReference type="Proteomes" id="UP001469553">
    <property type="component" value="Unassembled WGS sequence"/>
</dbReference>
<evidence type="ECO:0000313" key="2">
    <source>
        <dbReference type="Proteomes" id="UP001469553"/>
    </source>
</evidence>
<name>A0ABV0YVG6_9TELE</name>
<comment type="caution">
    <text evidence="1">The sequence shown here is derived from an EMBL/GenBank/DDBJ whole genome shotgun (WGS) entry which is preliminary data.</text>
</comment>
<proteinExistence type="predicted"/>
<keyword evidence="2" id="KW-1185">Reference proteome</keyword>
<evidence type="ECO:0000313" key="1">
    <source>
        <dbReference type="EMBL" id="MEQ2297649.1"/>
    </source>
</evidence>